<evidence type="ECO:0000313" key="14">
    <source>
        <dbReference type="EMBL" id="QAR33169.1"/>
    </source>
</evidence>
<feature type="transmembrane region" description="Helical" evidence="13">
    <location>
        <begin position="339"/>
        <end position="357"/>
    </location>
</feature>
<evidence type="ECO:0000256" key="8">
    <source>
        <dbReference type="ARBA" id="ARBA00022989"/>
    </source>
</evidence>
<dbReference type="RefSeq" id="WP_128466455.1">
    <property type="nucleotide sequence ID" value="NZ_CP035108.1"/>
</dbReference>
<dbReference type="PROSITE" id="PS00428">
    <property type="entry name" value="FTSW_RODA_SPOVE"/>
    <property type="match status" value="1"/>
</dbReference>
<feature type="transmembrane region" description="Helical" evidence="13">
    <location>
        <begin position="50"/>
        <end position="69"/>
    </location>
</feature>
<evidence type="ECO:0000313" key="15">
    <source>
        <dbReference type="Proteomes" id="UP000287502"/>
    </source>
</evidence>
<evidence type="ECO:0000256" key="12">
    <source>
        <dbReference type="ARBA" id="ARBA00033270"/>
    </source>
</evidence>
<keyword evidence="3" id="KW-0328">Glycosyltransferase</keyword>
<dbReference type="PROSITE" id="PS51257">
    <property type="entry name" value="PROKAR_LIPOPROTEIN"/>
    <property type="match status" value="1"/>
</dbReference>
<keyword evidence="8 13" id="KW-1133">Transmembrane helix</keyword>
<organism evidence="14 15">
    <name type="scientific">Geovibrio thiophilus</name>
    <dbReference type="NCBI Taxonomy" id="139438"/>
    <lineage>
        <taxon>Bacteria</taxon>
        <taxon>Pseudomonadati</taxon>
        <taxon>Deferribacterota</taxon>
        <taxon>Deferribacteres</taxon>
        <taxon>Deferribacterales</taxon>
        <taxon>Geovibrionaceae</taxon>
        <taxon>Geovibrio</taxon>
    </lineage>
</organism>
<dbReference type="GO" id="GO:0015648">
    <property type="term" value="F:lipid-linked peptidoglycan transporter activity"/>
    <property type="evidence" value="ECO:0007669"/>
    <property type="project" value="TreeGrafter"/>
</dbReference>
<sequence>MLGLKKKEIENIDKALVTIIAIVLTMSCAAVYSASFDAQADVIRDFYEKQVLWVVLGFAVFFFISWVGHQRFVKYLPVLYVIGCVALFFVLLMPPIMGARRWLIIGGSRIQPSEFFKFIWVLTLARMFISYDDLKLGFKDIFLKMLPLIPPFVLIFLQPDLGTAGSFLVIWGIVILFIGIKRTPFVFAAVSAAVFLPVMWMFFMKDYQRQRVMTFLDPEKDPFGSGYHVIQSKIGIGSGGIWGKGFMEGTQSHLKFIPERHTDFIFSVVAEEAGLVGAAIIICMFLFMIVRVLSISMETREASGKVICVAVASYIFFQFFVNSAMTMGIMPVVGIPMPIFSYGGSSLLTFMAMLGLVNSVAMRKYNPIGA</sequence>
<name>A0A3R5X2U1_9BACT</name>
<evidence type="ECO:0000256" key="7">
    <source>
        <dbReference type="ARBA" id="ARBA00022984"/>
    </source>
</evidence>
<dbReference type="InterPro" id="IPR018365">
    <property type="entry name" value="Cell_cycle_FtsW-rel_CS"/>
</dbReference>
<keyword evidence="4" id="KW-0808">Transferase</keyword>
<dbReference type="PANTHER" id="PTHR30474">
    <property type="entry name" value="CELL CYCLE PROTEIN"/>
    <property type="match status" value="1"/>
</dbReference>
<gene>
    <name evidence="14" type="primary">rodA</name>
    <name evidence="14" type="ORF">EP073_07070</name>
</gene>
<feature type="transmembrane region" description="Helical" evidence="13">
    <location>
        <begin position="75"/>
        <end position="94"/>
    </location>
</feature>
<accession>A0A3R5X2U1</accession>
<dbReference type="GO" id="GO:0071555">
    <property type="term" value="P:cell wall organization"/>
    <property type="evidence" value="ECO:0007669"/>
    <property type="project" value="UniProtKB-KW"/>
</dbReference>
<reference evidence="14 15" key="1">
    <citation type="submission" date="2019-01" db="EMBL/GenBank/DDBJ databases">
        <title>Geovibrio thiophilus DSM 11263, complete genome.</title>
        <authorList>
            <person name="Spring S."/>
            <person name="Bunk B."/>
            <person name="Sproer C."/>
        </authorList>
    </citation>
    <scope>NUCLEOTIDE SEQUENCE [LARGE SCALE GENOMIC DNA]</scope>
    <source>
        <strain evidence="14 15">DSM 11263</strain>
    </source>
</reference>
<evidence type="ECO:0000256" key="1">
    <source>
        <dbReference type="ARBA" id="ARBA00004141"/>
    </source>
</evidence>
<feature type="transmembrane region" description="Helical" evidence="13">
    <location>
        <begin position="185"/>
        <end position="203"/>
    </location>
</feature>
<keyword evidence="9 13" id="KW-0472">Membrane</keyword>
<evidence type="ECO:0000256" key="3">
    <source>
        <dbReference type="ARBA" id="ARBA00022676"/>
    </source>
</evidence>
<feature type="transmembrane region" description="Helical" evidence="13">
    <location>
        <begin position="151"/>
        <end position="178"/>
    </location>
</feature>
<dbReference type="GO" id="GO:0008360">
    <property type="term" value="P:regulation of cell shape"/>
    <property type="evidence" value="ECO:0007669"/>
    <property type="project" value="UniProtKB-KW"/>
</dbReference>
<dbReference type="GO" id="GO:0005886">
    <property type="term" value="C:plasma membrane"/>
    <property type="evidence" value="ECO:0007669"/>
    <property type="project" value="TreeGrafter"/>
</dbReference>
<keyword evidence="7" id="KW-0573">Peptidoglycan synthesis</keyword>
<feature type="transmembrane region" description="Helical" evidence="13">
    <location>
        <begin position="15"/>
        <end position="38"/>
    </location>
</feature>
<evidence type="ECO:0000256" key="13">
    <source>
        <dbReference type="SAM" id="Phobius"/>
    </source>
</evidence>
<dbReference type="EMBL" id="CP035108">
    <property type="protein sequence ID" value="QAR33169.1"/>
    <property type="molecule type" value="Genomic_DNA"/>
</dbReference>
<keyword evidence="6" id="KW-0133">Cell shape</keyword>
<keyword evidence="10" id="KW-0961">Cell wall biogenesis/degradation</keyword>
<dbReference type="AlphaFoldDB" id="A0A3R5X2U1"/>
<feature type="transmembrane region" description="Helical" evidence="13">
    <location>
        <begin position="306"/>
        <end position="333"/>
    </location>
</feature>
<dbReference type="GO" id="GO:0051301">
    <property type="term" value="P:cell division"/>
    <property type="evidence" value="ECO:0007669"/>
    <property type="project" value="InterPro"/>
</dbReference>
<evidence type="ECO:0000256" key="2">
    <source>
        <dbReference type="ARBA" id="ARBA00022475"/>
    </source>
</evidence>
<dbReference type="GO" id="GO:0016757">
    <property type="term" value="F:glycosyltransferase activity"/>
    <property type="evidence" value="ECO:0007669"/>
    <property type="project" value="UniProtKB-KW"/>
</dbReference>
<comment type="subcellular location">
    <subcellularLocation>
        <location evidence="1">Membrane</location>
        <topology evidence="1">Multi-pass membrane protein</topology>
    </subcellularLocation>
</comment>
<feature type="transmembrane region" description="Helical" evidence="13">
    <location>
        <begin position="273"/>
        <end position="294"/>
    </location>
</feature>
<dbReference type="OrthoDB" id="9768187at2"/>
<evidence type="ECO:0000256" key="4">
    <source>
        <dbReference type="ARBA" id="ARBA00022679"/>
    </source>
</evidence>
<evidence type="ECO:0000256" key="9">
    <source>
        <dbReference type="ARBA" id="ARBA00023136"/>
    </source>
</evidence>
<evidence type="ECO:0000256" key="11">
    <source>
        <dbReference type="ARBA" id="ARBA00032370"/>
    </source>
</evidence>
<evidence type="ECO:0000256" key="10">
    <source>
        <dbReference type="ARBA" id="ARBA00023316"/>
    </source>
</evidence>
<dbReference type="InterPro" id="IPR011923">
    <property type="entry name" value="RodA/MrdB"/>
</dbReference>
<keyword evidence="2" id="KW-1003">Cell membrane</keyword>
<dbReference type="GO" id="GO:0009252">
    <property type="term" value="P:peptidoglycan biosynthetic process"/>
    <property type="evidence" value="ECO:0007669"/>
    <property type="project" value="UniProtKB-KW"/>
</dbReference>
<evidence type="ECO:0000256" key="6">
    <source>
        <dbReference type="ARBA" id="ARBA00022960"/>
    </source>
</evidence>
<protein>
    <recommendedName>
        <fullName evidence="12">Cell wall polymerase</fullName>
    </recommendedName>
    <alternativeName>
        <fullName evidence="11">Peptidoglycan polymerase</fullName>
    </alternativeName>
</protein>
<keyword evidence="15" id="KW-1185">Reference proteome</keyword>
<dbReference type="InterPro" id="IPR001182">
    <property type="entry name" value="FtsW/RodA"/>
</dbReference>
<dbReference type="KEGG" id="gtl:EP073_07070"/>
<dbReference type="GO" id="GO:0032153">
    <property type="term" value="C:cell division site"/>
    <property type="evidence" value="ECO:0007669"/>
    <property type="project" value="TreeGrafter"/>
</dbReference>
<keyword evidence="5 13" id="KW-0812">Transmembrane</keyword>
<evidence type="ECO:0000256" key="5">
    <source>
        <dbReference type="ARBA" id="ARBA00022692"/>
    </source>
</evidence>
<dbReference type="NCBIfam" id="NF037961">
    <property type="entry name" value="RodA_shape"/>
    <property type="match status" value="1"/>
</dbReference>
<proteinExistence type="predicted"/>
<dbReference type="Pfam" id="PF01098">
    <property type="entry name" value="FTSW_RODA_SPOVE"/>
    <property type="match status" value="1"/>
</dbReference>
<dbReference type="NCBIfam" id="TIGR02210">
    <property type="entry name" value="rodA_shape"/>
    <property type="match status" value="1"/>
</dbReference>
<dbReference type="Proteomes" id="UP000287502">
    <property type="component" value="Chromosome"/>
</dbReference>
<dbReference type="PANTHER" id="PTHR30474:SF1">
    <property type="entry name" value="PEPTIDOGLYCAN GLYCOSYLTRANSFERASE MRDB"/>
    <property type="match status" value="1"/>
</dbReference>